<dbReference type="InterPro" id="IPR039261">
    <property type="entry name" value="FNR_nucleotide-bd"/>
</dbReference>
<protein>
    <submittedName>
        <fullName evidence="3">NADPH-dependent ferric siderophore reductase, contains FAD-binding and SIP domains</fullName>
    </submittedName>
</protein>
<proteinExistence type="inferred from homology"/>
<dbReference type="Gene3D" id="3.40.50.80">
    <property type="entry name" value="Nucleotide-binding domain of ferredoxin-NADP reductase (FNR) module"/>
    <property type="match status" value="1"/>
</dbReference>
<accession>A0A1I5TFG7</accession>
<dbReference type="RefSeq" id="WP_092017110.1">
    <property type="nucleotide sequence ID" value="NZ_FOXH01000006.1"/>
</dbReference>
<dbReference type="Pfam" id="PF08021">
    <property type="entry name" value="FAD_binding_9"/>
    <property type="match status" value="1"/>
</dbReference>
<dbReference type="SUPFAM" id="SSF63380">
    <property type="entry name" value="Riboflavin synthase domain-like"/>
    <property type="match status" value="1"/>
</dbReference>
<dbReference type="InterPro" id="IPR017927">
    <property type="entry name" value="FAD-bd_FR_type"/>
</dbReference>
<dbReference type="EMBL" id="FOXH01000006">
    <property type="protein sequence ID" value="SFP81812.1"/>
    <property type="molecule type" value="Genomic_DNA"/>
</dbReference>
<evidence type="ECO:0000313" key="4">
    <source>
        <dbReference type="Proteomes" id="UP000199306"/>
    </source>
</evidence>
<dbReference type="InterPro" id="IPR007037">
    <property type="entry name" value="SIP_rossman_dom"/>
</dbReference>
<feature type="domain" description="FAD-binding FR-type" evidence="2">
    <location>
        <begin position="18"/>
        <end position="116"/>
    </location>
</feature>
<reference evidence="3 4" key="1">
    <citation type="submission" date="2016-10" db="EMBL/GenBank/DDBJ databases">
        <authorList>
            <person name="de Groot N.N."/>
        </authorList>
    </citation>
    <scope>NUCLEOTIDE SEQUENCE [LARGE SCALE GENOMIC DNA]</scope>
    <source>
        <strain evidence="4">E92,LMG 26720,CCM 7988</strain>
    </source>
</reference>
<name>A0A1I5TFG7_9BACT</name>
<dbReference type="Gene3D" id="2.40.30.10">
    <property type="entry name" value="Translation factors"/>
    <property type="match status" value="1"/>
</dbReference>
<organism evidence="3 4">
    <name type="scientific">Pseudarcicella hirudinis</name>
    <dbReference type="NCBI Taxonomy" id="1079859"/>
    <lineage>
        <taxon>Bacteria</taxon>
        <taxon>Pseudomonadati</taxon>
        <taxon>Bacteroidota</taxon>
        <taxon>Cytophagia</taxon>
        <taxon>Cytophagales</taxon>
        <taxon>Flectobacillaceae</taxon>
        <taxon>Pseudarcicella</taxon>
    </lineage>
</organism>
<sequence length="238" mass="27493">MSKVPKWVGDTIEIVFRNQIHPVEVSAVEYLSDKLKKVVFKGNLGENPFTPGQVVKFRISDTEYRHYTPVKYDINQGICEVLFYLHGKGIGSIWAENLKIGDFSKILGPGGFLKYKEESKYHFLWGDETSLGLFKCLKESILQNQQEYLCLLELEKEHHNWVSLSGLTADVIDKSEEDLQTYLNDFNEKCWKNWQNATFYLSGRAGSIQSFRKMLRKKGVKSQNIQTEPYWANGKHGL</sequence>
<dbReference type="SUPFAM" id="SSF52343">
    <property type="entry name" value="Ferredoxin reductase-like, C-terminal NADP-linked domain"/>
    <property type="match status" value="1"/>
</dbReference>
<dbReference type="Proteomes" id="UP000199306">
    <property type="component" value="Unassembled WGS sequence"/>
</dbReference>
<dbReference type="PANTHER" id="PTHR30157:SF0">
    <property type="entry name" value="NADPH-DEPENDENT FERRIC-CHELATE REDUCTASE"/>
    <property type="match status" value="1"/>
</dbReference>
<dbReference type="InterPro" id="IPR013113">
    <property type="entry name" value="SIP_FAD-bd"/>
</dbReference>
<evidence type="ECO:0000313" key="3">
    <source>
        <dbReference type="EMBL" id="SFP81812.1"/>
    </source>
</evidence>
<dbReference type="InterPro" id="IPR039374">
    <property type="entry name" value="SIP_fam"/>
</dbReference>
<dbReference type="AlphaFoldDB" id="A0A1I5TFG7"/>
<dbReference type="GO" id="GO:0016491">
    <property type="term" value="F:oxidoreductase activity"/>
    <property type="evidence" value="ECO:0007669"/>
    <property type="project" value="InterPro"/>
</dbReference>
<evidence type="ECO:0000256" key="1">
    <source>
        <dbReference type="ARBA" id="ARBA00035644"/>
    </source>
</evidence>
<dbReference type="PANTHER" id="PTHR30157">
    <property type="entry name" value="FERRIC REDUCTASE, NADPH-DEPENDENT"/>
    <property type="match status" value="1"/>
</dbReference>
<dbReference type="CDD" id="cd06193">
    <property type="entry name" value="siderophore_interacting"/>
    <property type="match status" value="1"/>
</dbReference>
<dbReference type="STRING" id="1079859.SAMN04515674_10628"/>
<evidence type="ECO:0000259" key="2">
    <source>
        <dbReference type="PROSITE" id="PS51384"/>
    </source>
</evidence>
<dbReference type="Pfam" id="PF04954">
    <property type="entry name" value="SIP"/>
    <property type="match status" value="1"/>
</dbReference>
<dbReference type="PROSITE" id="PS51384">
    <property type="entry name" value="FAD_FR"/>
    <property type="match status" value="1"/>
</dbReference>
<comment type="similarity">
    <text evidence="1">Belongs to the SIP oxidoreductase family.</text>
</comment>
<gene>
    <name evidence="3" type="ORF">SAMN04515674_10628</name>
</gene>
<keyword evidence="4" id="KW-1185">Reference proteome</keyword>
<dbReference type="OrthoDB" id="9814826at2"/>
<dbReference type="InterPro" id="IPR017938">
    <property type="entry name" value="Riboflavin_synthase-like_b-brl"/>
</dbReference>